<evidence type="ECO:0000256" key="1">
    <source>
        <dbReference type="ARBA" id="ARBA00000900"/>
    </source>
</evidence>
<evidence type="ECO:0000259" key="7">
    <source>
        <dbReference type="PROSITE" id="PS51698"/>
    </source>
</evidence>
<evidence type="ECO:0000313" key="8">
    <source>
        <dbReference type="EMBL" id="VDD92804.1"/>
    </source>
</evidence>
<dbReference type="AlphaFoldDB" id="A0A158QB32"/>
<dbReference type="Pfam" id="PF04564">
    <property type="entry name" value="U-box"/>
    <property type="match status" value="1"/>
</dbReference>
<dbReference type="SUPFAM" id="SSF48452">
    <property type="entry name" value="TPR-like"/>
    <property type="match status" value="1"/>
</dbReference>
<organism evidence="10">
    <name type="scientific">Enterobius vermicularis</name>
    <name type="common">Human pinworm</name>
    <dbReference type="NCBI Taxonomy" id="51028"/>
    <lineage>
        <taxon>Eukaryota</taxon>
        <taxon>Metazoa</taxon>
        <taxon>Ecdysozoa</taxon>
        <taxon>Nematoda</taxon>
        <taxon>Chromadorea</taxon>
        <taxon>Rhabditida</taxon>
        <taxon>Spirurina</taxon>
        <taxon>Oxyuridomorpha</taxon>
        <taxon>Oxyuroidea</taxon>
        <taxon>Oxyuridae</taxon>
        <taxon>Enterobius</taxon>
    </lineage>
</organism>
<keyword evidence="3" id="KW-0808">Transferase</keyword>
<evidence type="ECO:0000313" key="9">
    <source>
        <dbReference type="Proteomes" id="UP000274131"/>
    </source>
</evidence>
<dbReference type="PANTHER" id="PTHR46803:SF2">
    <property type="entry name" value="E3 UBIQUITIN-PROTEIN LIGASE CHIP"/>
    <property type="match status" value="1"/>
</dbReference>
<gene>
    <name evidence="8" type="ORF">EVEC_LOCUS7555</name>
</gene>
<accession>A0A158QB32</accession>
<evidence type="ECO:0000313" key="10">
    <source>
        <dbReference type="WBParaSite" id="EVEC_0000807101-mRNA-1"/>
    </source>
</evidence>
<dbReference type="GO" id="GO:0071218">
    <property type="term" value="P:cellular response to misfolded protein"/>
    <property type="evidence" value="ECO:0007669"/>
    <property type="project" value="TreeGrafter"/>
</dbReference>
<dbReference type="GO" id="GO:0043161">
    <property type="term" value="P:proteasome-mediated ubiquitin-dependent protein catabolic process"/>
    <property type="evidence" value="ECO:0007669"/>
    <property type="project" value="TreeGrafter"/>
</dbReference>
<keyword evidence="9" id="KW-1185">Reference proteome</keyword>
<dbReference type="GO" id="GO:0000209">
    <property type="term" value="P:protein polyubiquitination"/>
    <property type="evidence" value="ECO:0007669"/>
    <property type="project" value="TreeGrafter"/>
</dbReference>
<protein>
    <recommendedName>
        <fullName evidence="2">RING-type E3 ubiquitin transferase</fullName>
        <ecNumber evidence="2">2.3.2.27</ecNumber>
    </recommendedName>
</protein>
<keyword evidence="4" id="KW-0677">Repeat</keyword>
<dbReference type="PANTHER" id="PTHR46803">
    <property type="entry name" value="E3 UBIQUITIN-PROTEIN LIGASE CHIP"/>
    <property type="match status" value="1"/>
</dbReference>
<name>A0A158QB32_ENTVE</name>
<dbReference type="EMBL" id="UXUI01008975">
    <property type="protein sequence ID" value="VDD92804.1"/>
    <property type="molecule type" value="Genomic_DNA"/>
</dbReference>
<dbReference type="PROSITE" id="PS51698">
    <property type="entry name" value="U_BOX"/>
    <property type="match status" value="1"/>
</dbReference>
<dbReference type="Pfam" id="PF18391">
    <property type="entry name" value="CHIP_TPR_N"/>
    <property type="match status" value="1"/>
</dbReference>
<reference evidence="10" key="1">
    <citation type="submission" date="2016-04" db="UniProtKB">
        <authorList>
            <consortium name="WormBaseParasite"/>
        </authorList>
    </citation>
    <scope>IDENTIFICATION</scope>
</reference>
<evidence type="ECO:0000256" key="6">
    <source>
        <dbReference type="PROSITE-ProRule" id="PRU00339"/>
    </source>
</evidence>
<sequence>MSKQAAEEFKENGNRYFQQHKYEDAIGFYNRAIINNPNSPTYFTNRALCFMQMMQWEKVMDDCRKALELDRKNVKANYLLGRACLQMGQCEEAVKVLMRANDLAINQKINFGDAITAQLRAAKRDQFRKEEERRISQEIELQTYLNSLMDQDLERRLSALREKWSEVRTEGSEDGQMKDGETLQNEEESVTAEIQTKKDMLGSLFAQVDDRRKKREVPDYLCGKISFEILREPVITPSGITYDRADIKEHLQRVGHFDPVTGVVDHFLSENQWAIDA</sequence>
<dbReference type="GO" id="GO:0045862">
    <property type="term" value="P:positive regulation of proteolysis"/>
    <property type="evidence" value="ECO:0007669"/>
    <property type="project" value="TreeGrafter"/>
</dbReference>
<evidence type="ECO:0000256" key="2">
    <source>
        <dbReference type="ARBA" id="ARBA00012483"/>
    </source>
</evidence>
<dbReference type="GO" id="GO:0051087">
    <property type="term" value="F:protein-folding chaperone binding"/>
    <property type="evidence" value="ECO:0007669"/>
    <property type="project" value="TreeGrafter"/>
</dbReference>
<dbReference type="Gene3D" id="3.30.40.10">
    <property type="entry name" value="Zinc/RING finger domain, C3HC4 (zinc finger)"/>
    <property type="match status" value="1"/>
</dbReference>
<keyword evidence="5" id="KW-0833">Ubl conjugation pathway</keyword>
<keyword evidence="6" id="KW-0802">TPR repeat</keyword>
<feature type="repeat" description="TPR" evidence="6">
    <location>
        <begin position="6"/>
        <end position="39"/>
    </location>
</feature>
<dbReference type="Gene3D" id="1.25.40.10">
    <property type="entry name" value="Tetratricopeptide repeat domain"/>
    <property type="match status" value="1"/>
</dbReference>
<dbReference type="InterPro" id="IPR013083">
    <property type="entry name" value="Znf_RING/FYVE/PHD"/>
</dbReference>
<dbReference type="Pfam" id="PF12895">
    <property type="entry name" value="ANAPC3"/>
    <property type="match status" value="1"/>
</dbReference>
<dbReference type="GO" id="GO:0061630">
    <property type="term" value="F:ubiquitin protein ligase activity"/>
    <property type="evidence" value="ECO:0007669"/>
    <property type="project" value="UniProtKB-EC"/>
</dbReference>
<dbReference type="GO" id="GO:0006515">
    <property type="term" value="P:protein quality control for misfolded or incompletely synthesized proteins"/>
    <property type="evidence" value="ECO:0007669"/>
    <property type="project" value="TreeGrafter"/>
</dbReference>
<reference evidence="8 9" key="2">
    <citation type="submission" date="2018-10" db="EMBL/GenBank/DDBJ databases">
        <authorList>
            <consortium name="Pathogen Informatics"/>
        </authorList>
    </citation>
    <scope>NUCLEOTIDE SEQUENCE [LARGE SCALE GENOMIC DNA]</scope>
</reference>
<dbReference type="OrthoDB" id="629492at2759"/>
<dbReference type="SMART" id="SM00504">
    <property type="entry name" value="Ubox"/>
    <property type="match status" value="1"/>
</dbReference>
<dbReference type="InterPro" id="IPR003613">
    <property type="entry name" value="Ubox_domain"/>
</dbReference>
<dbReference type="InterPro" id="IPR041312">
    <property type="entry name" value="CHIP_TPR_N"/>
</dbReference>
<proteinExistence type="predicted"/>
<dbReference type="GO" id="GO:0030018">
    <property type="term" value="C:Z disc"/>
    <property type="evidence" value="ECO:0007669"/>
    <property type="project" value="TreeGrafter"/>
</dbReference>
<dbReference type="SUPFAM" id="SSF57850">
    <property type="entry name" value="RING/U-box"/>
    <property type="match status" value="1"/>
</dbReference>
<dbReference type="STRING" id="51028.A0A158QB32"/>
<dbReference type="InterPro" id="IPR011990">
    <property type="entry name" value="TPR-like_helical_dom_sf"/>
</dbReference>
<evidence type="ECO:0000256" key="5">
    <source>
        <dbReference type="ARBA" id="ARBA00022786"/>
    </source>
</evidence>
<dbReference type="WBParaSite" id="EVEC_0000807101-mRNA-1">
    <property type="protein sequence ID" value="EVEC_0000807101-mRNA-1"/>
    <property type="gene ID" value="EVEC_0000807101"/>
</dbReference>
<dbReference type="Gene3D" id="6.10.140.2020">
    <property type="match status" value="1"/>
</dbReference>
<dbReference type="Proteomes" id="UP000274131">
    <property type="component" value="Unassembled WGS sequence"/>
</dbReference>
<evidence type="ECO:0000256" key="3">
    <source>
        <dbReference type="ARBA" id="ARBA00022679"/>
    </source>
</evidence>
<comment type="catalytic activity">
    <reaction evidence="1">
        <text>S-ubiquitinyl-[E2 ubiquitin-conjugating enzyme]-L-cysteine + [acceptor protein]-L-lysine = [E2 ubiquitin-conjugating enzyme]-L-cysteine + N(6)-ubiquitinyl-[acceptor protein]-L-lysine.</text>
        <dbReference type="EC" id="2.3.2.27"/>
    </reaction>
</comment>
<evidence type="ECO:0000256" key="4">
    <source>
        <dbReference type="ARBA" id="ARBA00022737"/>
    </source>
</evidence>
<dbReference type="InterPro" id="IPR019734">
    <property type="entry name" value="TPR_rpt"/>
</dbReference>
<dbReference type="SMART" id="SM00028">
    <property type="entry name" value="TPR"/>
    <property type="match status" value="3"/>
</dbReference>
<feature type="domain" description="U-box" evidence="7">
    <location>
        <begin position="216"/>
        <end position="277"/>
    </location>
</feature>
<dbReference type="EC" id="2.3.2.27" evidence="2"/>
<dbReference type="PROSITE" id="PS50005">
    <property type="entry name" value="TPR"/>
    <property type="match status" value="1"/>
</dbReference>